<organism evidence="1 2">
    <name type="scientific">Pluteus cervinus</name>
    <dbReference type="NCBI Taxonomy" id="181527"/>
    <lineage>
        <taxon>Eukaryota</taxon>
        <taxon>Fungi</taxon>
        <taxon>Dikarya</taxon>
        <taxon>Basidiomycota</taxon>
        <taxon>Agaricomycotina</taxon>
        <taxon>Agaricomycetes</taxon>
        <taxon>Agaricomycetidae</taxon>
        <taxon>Agaricales</taxon>
        <taxon>Pluteineae</taxon>
        <taxon>Pluteaceae</taxon>
        <taxon>Pluteus</taxon>
    </lineage>
</organism>
<evidence type="ECO:0000313" key="2">
    <source>
        <dbReference type="Proteomes" id="UP000308600"/>
    </source>
</evidence>
<protein>
    <submittedName>
        <fullName evidence="1">Uncharacterized protein</fullName>
    </submittedName>
</protein>
<dbReference type="Proteomes" id="UP000308600">
    <property type="component" value="Unassembled WGS sequence"/>
</dbReference>
<accession>A0ACD3AHJ3</accession>
<sequence>MTFDTQKPRFAYELEHLIFTQAASESVYCATNLMQVAKRVHGWVAPILYRVVVLDAREIVWPPINAFTPPSGQGLIETMTKYGKHLRHFLISGAVSNNALAECLKLCPNIVDLALWDRTVHPDVIRVCANLKLKRLSVNVGNGLDYVDWTKKAKGPPGDKVDVTLWQSSLTHLEVIDQDVDLEGWKPAFHGLKNLQYVSMQASELEDDDDLRSGVLKACKGLKGLAFIAPMYKYFDEDADEEEEEADKRDWRVGNPWDWEVNLFELVTSRLFNSVYSDEDRRLLIVFSKYTEDWLKGSLIDEGMWSLAEKKASENERK</sequence>
<name>A0ACD3AHJ3_9AGAR</name>
<evidence type="ECO:0000313" key="1">
    <source>
        <dbReference type="EMBL" id="TFK64976.1"/>
    </source>
</evidence>
<reference evidence="1 2" key="1">
    <citation type="journal article" date="2019" name="Nat. Ecol. Evol.">
        <title>Megaphylogeny resolves global patterns of mushroom evolution.</title>
        <authorList>
            <person name="Varga T."/>
            <person name="Krizsan K."/>
            <person name="Foldi C."/>
            <person name="Dima B."/>
            <person name="Sanchez-Garcia M."/>
            <person name="Sanchez-Ramirez S."/>
            <person name="Szollosi G.J."/>
            <person name="Szarkandi J.G."/>
            <person name="Papp V."/>
            <person name="Albert L."/>
            <person name="Andreopoulos W."/>
            <person name="Angelini C."/>
            <person name="Antonin V."/>
            <person name="Barry K.W."/>
            <person name="Bougher N.L."/>
            <person name="Buchanan P."/>
            <person name="Buyck B."/>
            <person name="Bense V."/>
            <person name="Catcheside P."/>
            <person name="Chovatia M."/>
            <person name="Cooper J."/>
            <person name="Damon W."/>
            <person name="Desjardin D."/>
            <person name="Finy P."/>
            <person name="Geml J."/>
            <person name="Haridas S."/>
            <person name="Hughes K."/>
            <person name="Justo A."/>
            <person name="Karasinski D."/>
            <person name="Kautmanova I."/>
            <person name="Kiss B."/>
            <person name="Kocsube S."/>
            <person name="Kotiranta H."/>
            <person name="LaButti K.M."/>
            <person name="Lechner B.E."/>
            <person name="Liimatainen K."/>
            <person name="Lipzen A."/>
            <person name="Lukacs Z."/>
            <person name="Mihaltcheva S."/>
            <person name="Morgado L.N."/>
            <person name="Niskanen T."/>
            <person name="Noordeloos M.E."/>
            <person name="Ohm R.A."/>
            <person name="Ortiz-Santana B."/>
            <person name="Ovrebo C."/>
            <person name="Racz N."/>
            <person name="Riley R."/>
            <person name="Savchenko A."/>
            <person name="Shiryaev A."/>
            <person name="Soop K."/>
            <person name="Spirin V."/>
            <person name="Szebenyi C."/>
            <person name="Tomsovsky M."/>
            <person name="Tulloss R.E."/>
            <person name="Uehling J."/>
            <person name="Grigoriev I.V."/>
            <person name="Vagvolgyi C."/>
            <person name="Papp T."/>
            <person name="Martin F.M."/>
            <person name="Miettinen O."/>
            <person name="Hibbett D.S."/>
            <person name="Nagy L.G."/>
        </authorList>
    </citation>
    <scope>NUCLEOTIDE SEQUENCE [LARGE SCALE GENOMIC DNA]</scope>
    <source>
        <strain evidence="1 2">NL-1719</strain>
    </source>
</reference>
<dbReference type="EMBL" id="ML208453">
    <property type="protein sequence ID" value="TFK64976.1"/>
    <property type="molecule type" value="Genomic_DNA"/>
</dbReference>
<keyword evidence="2" id="KW-1185">Reference proteome</keyword>
<gene>
    <name evidence="1" type="ORF">BDN72DRAFT_846154</name>
</gene>
<proteinExistence type="predicted"/>